<dbReference type="PANTHER" id="PTHR11863">
    <property type="entry name" value="STEROL DESATURASE"/>
    <property type="match status" value="1"/>
</dbReference>
<dbReference type="InterPro" id="IPR006694">
    <property type="entry name" value="Fatty_acid_hydroxylase"/>
</dbReference>
<evidence type="ECO:0000256" key="6">
    <source>
        <dbReference type="SAM" id="Phobius"/>
    </source>
</evidence>
<evidence type="ECO:0000313" key="9">
    <source>
        <dbReference type="Proteomes" id="UP000467841"/>
    </source>
</evidence>
<dbReference type="Proteomes" id="UP000467841">
    <property type="component" value="Unassembled WGS sequence"/>
</dbReference>
<proteinExistence type="inferred from homology"/>
<evidence type="ECO:0000256" key="2">
    <source>
        <dbReference type="ARBA" id="ARBA00009324"/>
    </source>
</evidence>
<evidence type="ECO:0000256" key="5">
    <source>
        <dbReference type="ARBA" id="ARBA00023136"/>
    </source>
</evidence>
<dbReference type="GO" id="GO:0005506">
    <property type="term" value="F:iron ion binding"/>
    <property type="evidence" value="ECO:0007669"/>
    <property type="project" value="InterPro"/>
</dbReference>
<dbReference type="OrthoDB" id="408954at2759"/>
<feature type="transmembrane region" description="Helical" evidence="6">
    <location>
        <begin position="76"/>
        <end position="95"/>
    </location>
</feature>
<evidence type="ECO:0000256" key="3">
    <source>
        <dbReference type="ARBA" id="ARBA00022692"/>
    </source>
</evidence>
<dbReference type="GO" id="GO:0016020">
    <property type="term" value="C:membrane"/>
    <property type="evidence" value="ECO:0007669"/>
    <property type="project" value="UniProtKB-SubCell"/>
</dbReference>
<keyword evidence="4 6" id="KW-1133">Transmembrane helix</keyword>
<gene>
    <name evidence="8" type="ORF">MERR_LOCUS42953</name>
</gene>
<comment type="subcellular location">
    <subcellularLocation>
        <location evidence="1">Membrane</location>
    </subcellularLocation>
</comment>
<reference evidence="8" key="1">
    <citation type="submission" date="2020-01" db="EMBL/GenBank/DDBJ databases">
        <authorList>
            <person name="Mishra B."/>
        </authorList>
    </citation>
    <scope>NUCLEOTIDE SEQUENCE [LARGE SCALE GENOMIC DNA]</scope>
</reference>
<feature type="domain" description="Fatty acid hydroxylase" evidence="7">
    <location>
        <begin position="83"/>
        <end position="212"/>
    </location>
</feature>
<dbReference type="GO" id="GO:0016491">
    <property type="term" value="F:oxidoreductase activity"/>
    <property type="evidence" value="ECO:0007669"/>
    <property type="project" value="InterPro"/>
</dbReference>
<dbReference type="EMBL" id="CACVBM020001607">
    <property type="protein sequence ID" value="CAA7055717.1"/>
    <property type="molecule type" value="Genomic_DNA"/>
</dbReference>
<dbReference type="GO" id="GO:0008610">
    <property type="term" value="P:lipid biosynthetic process"/>
    <property type="evidence" value="ECO:0007669"/>
    <property type="project" value="InterPro"/>
</dbReference>
<dbReference type="Pfam" id="PF04116">
    <property type="entry name" value="FA_hydroxylase"/>
    <property type="match status" value="1"/>
</dbReference>
<dbReference type="InterPro" id="IPR050307">
    <property type="entry name" value="Sterol_Desaturase_Related"/>
</dbReference>
<keyword evidence="3 6" id="KW-0812">Transmembrane</keyword>
<keyword evidence="5 6" id="KW-0472">Membrane</keyword>
<organism evidence="8 9">
    <name type="scientific">Microthlaspi erraticum</name>
    <dbReference type="NCBI Taxonomy" id="1685480"/>
    <lineage>
        <taxon>Eukaryota</taxon>
        <taxon>Viridiplantae</taxon>
        <taxon>Streptophyta</taxon>
        <taxon>Embryophyta</taxon>
        <taxon>Tracheophyta</taxon>
        <taxon>Spermatophyta</taxon>
        <taxon>Magnoliopsida</taxon>
        <taxon>eudicotyledons</taxon>
        <taxon>Gunneridae</taxon>
        <taxon>Pentapetalae</taxon>
        <taxon>rosids</taxon>
        <taxon>malvids</taxon>
        <taxon>Brassicales</taxon>
        <taxon>Brassicaceae</taxon>
        <taxon>Coluteocarpeae</taxon>
        <taxon>Microthlaspi</taxon>
    </lineage>
</organism>
<dbReference type="AlphaFoldDB" id="A0A6D2KTQ4"/>
<sequence>MREQYLQQFLEETGSYNGLVGNFFPAALWSPLPHFVQTWLRIYIVSLVTYFLLCSLWCFYFYHWKKDIYLLKVGPIAYTIHVIVHITLAEFWLYWTHRAFHDVKPLYKHFHFVHHRYNNKTSLSPFAGAASHPVEAVLDALPYTIFLFFVPMHFKTELALLSLNGIWTFHSHGCLETKMWPILTADYHTVHHIMHRYNYGNYTFMMDWLFGTLRHPNSLIEEAKSE</sequence>
<accession>A0A6D2KTQ4</accession>
<evidence type="ECO:0000256" key="1">
    <source>
        <dbReference type="ARBA" id="ARBA00004370"/>
    </source>
</evidence>
<comment type="similarity">
    <text evidence="2">Belongs to the sterol desaturase family.</text>
</comment>
<feature type="transmembrane region" description="Helical" evidence="6">
    <location>
        <begin position="42"/>
        <end position="64"/>
    </location>
</feature>
<protein>
    <recommendedName>
        <fullName evidence="7">Fatty acid hydroxylase domain-containing protein</fullName>
    </recommendedName>
</protein>
<comment type="caution">
    <text evidence="8">The sequence shown here is derived from an EMBL/GenBank/DDBJ whole genome shotgun (WGS) entry which is preliminary data.</text>
</comment>
<evidence type="ECO:0000313" key="8">
    <source>
        <dbReference type="EMBL" id="CAA7055717.1"/>
    </source>
</evidence>
<evidence type="ECO:0000259" key="7">
    <source>
        <dbReference type="Pfam" id="PF04116"/>
    </source>
</evidence>
<evidence type="ECO:0000256" key="4">
    <source>
        <dbReference type="ARBA" id="ARBA00022989"/>
    </source>
</evidence>
<name>A0A6D2KTQ4_9BRAS</name>
<keyword evidence="9" id="KW-1185">Reference proteome</keyword>